<proteinExistence type="predicted"/>
<comment type="caution">
    <text evidence="2">The sequence shown here is derived from an EMBL/GenBank/DDBJ whole genome shotgun (WGS) entry which is preliminary data.</text>
</comment>
<sequence length="129" mass="14614">MADPPEKADHSILERRSGEGHAFRRHELVFGRHAGKCPKVDEGRLRRAAAQKRSPRNRKGRRADRDGGPFPSTPALWRAMKDERRCASAEVRGRRQARSLTRLLTRVTPGRILRSIRPHSTNPLGGDPR</sequence>
<evidence type="ECO:0000256" key="1">
    <source>
        <dbReference type="SAM" id="MobiDB-lite"/>
    </source>
</evidence>
<organism evidence="2 3">
    <name type="scientific">Sutterella parvirubra YIT 11816</name>
    <dbReference type="NCBI Taxonomy" id="762967"/>
    <lineage>
        <taxon>Bacteria</taxon>
        <taxon>Pseudomonadati</taxon>
        <taxon>Pseudomonadota</taxon>
        <taxon>Betaproteobacteria</taxon>
        <taxon>Burkholderiales</taxon>
        <taxon>Sutterellaceae</taxon>
        <taxon>Sutterella</taxon>
    </lineage>
</organism>
<gene>
    <name evidence="2" type="ORF">HMPREF9440_00331</name>
</gene>
<accession>H3KC82</accession>
<feature type="region of interest" description="Disordered" evidence="1">
    <location>
        <begin position="39"/>
        <end position="75"/>
    </location>
</feature>
<reference evidence="2 3" key="1">
    <citation type="submission" date="2011-11" db="EMBL/GenBank/DDBJ databases">
        <authorList>
            <person name="Weinstock G."/>
            <person name="Sodergren E."/>
            <person name="Clifton S."/>
            <person name="Fulton L."/>
            <person name="Fulton B."/>
            <person name="Courtney L."/>
            <person name="Fronick C."/>
            <person name="Harrison M."/>
            <person name="Strong C."/>
            <person name="Farmer C."/>
            <person name="Delahaunty K."/>
            <person name="Markovic C."/>
            <person name="Hall O."/>
            <person name="Minx P."/>
            <person name="Tomlinson C."/>
            <person name="Mitreva M."/>
            <person name="Hou S."/>
            <person name="Chen J."/>
            <person name="Wollam A."/>
            <person name="Pepin K.H."/>
            <person name="Johnson M."/>
            <person name="Bhonagiri V."/>
            <person name="Zhang X."/>
            <person name="Suruliraj S."/>
            <person name="Warren W."/>
            <person name="Chinwalla A."/>
            <person name="Mardis E.R."/>
            <person name="Wilson R.K."/>
        </authorList>
    </citation>
    <scope>NUCLEOTIDE SEQUENCE [LARGE SCALE GENOMIC DNA]</scope>
    <source>
        <strain evidence="2 3">YIT 11816</strain>
    </source>
</reference>
<keyword evidence="3" id="KW-1185">Reference proteome</keyword>
<dbReference type="AlphaFoldDB" id="H3KC82"/>
<dbReference type="Proteomes" id="UP000004956">
    <property type="component" value="Unassembled WGS sequence"/>
</dbReference>
<dbReference type="HOGENOM" id="CLU_1947737_0_0_4"/>
<evidence type="ECO:0000313" key="2">
    <source>
        <dbReference type="EMBL" id="EHY32279.1"/>
    </source>
</evidence>
<dbReference type="STRING" id="762967.HMPREF9440_00331"/>
<evidence type="ECO:0000313" key="3">
    <source>
        <dbReference type="Proteomes" id="UP000004956"/>
    </source>
</evidence>
<protein>
    <submittedName>
        <fullName evidence="2">Uncharacterized protein</fullName>
    </submittedName>
</protein>
<name>H3KC82_9BURK</name>
<feature type="compositionally biased region" description="Basic residues" evidence="1">
    <location>
        <begin position="46"/>
        <end position="62"/>
    </location>
</feature>
<dbReference type="EMBL" id="AFBQ01000037">
    <property type="protein sequence ID" value="EHY32279.1"/>
    <property type="molecule type" value="Genomic_DNA"/>
</dbReference>
<feature type="region of interest" description="Disordered" evidence="1">
    <location>
        <begin position="1"/>
        <end position="21"/>
    </location>
</feature>